<evidence type="ECO:0000256" key="1">
    <source>
        <dbReference type="ARBA" id="ARBA00011245"/>
    </source>
</evidence>
<dbReference type="SUPFAM" id="SSF52374">
    <property type="entry name" value="Nucleotidylyl transferase"/>
    <property type="match status" value="1"/>
</dbReference>
<dbReference type="InterPro" id="IPR056411">
    <property type="entry name" value="CysS_C"/>
</dbReference>
<evidence type="ECO:0000313" key="14">
    <source>
        <dbReference type="Proteomes" id="UP000177740"/>
    </source>
</evidence>
<dbReference type="EMBL" id="MHMM01000004">
    <property type="protein sequence ID" value="OGZ27839.1"/>
    <property type="molecule type" value="Genomic_DNA"/>
</dbReference>
<keyword evidence="2 9" id="KW-0436">Ligase</keyword>
<evidence type="ECO:0000256" key="2">
    <source>
        <dbReference type="ARBA" id="ARBA00022598"/>
    </source>
</evidence>
<sequence>MKLYNTLSKKKQVFRPLKDKEVRFYSCGPTVYNYAHIGNLRTYIFNDILKRVLRYNGLKVKHVMNLTDVGHLTSDADTGEDKLEKAAEREQKTAWQIAEFYTESFKKDLKKLNIEEPDIWAKATDHIEEQIKVIKILERKGFTYRIEDGIYFDSSKIKDYGKLEGKKKKNIMAGARVEMAEGKKNPQDFALWKFSPKDKKRQMEWNSPWGIGFPGWHTECVAMSKKHLGVPFDIHTGGIDHIAVHHTNEIAQTEAAFEKDLAMLWLHGEFLDLKKEKMAKSEGNVILLGDIIRKGFDPLSFRYLCLTAHYRSKLTFSWKALESAQKSLENLRERIFGLKDKGEEKKKEFLKYINDDLDMPKALAFVWKIVKEEKATQELLFDFDRVFGLGLNKIKEVEIPEEIIEMVKQREKFRKKSEWEKADLIRKEIERKGYAVEDTAKGSSVIKKISPRAV</sequence>
<dbReference type="InterPro" id="IPR009080">
    <property type="entry name" value="tRNAsynth_Ia_anticodon-bd"/>
</dbReference>
<comment type="cofactor">
    <cofactor evidence="9">
        <name>Zn(2+)</name>
        <dbReference type="ChEBI" id="CHEBI:29105"/>
    </cofactor>
    <text evidence="9">Binds 1 zinc ion per subunit.</text>
</comment>
<feature type="short sequence motif" description="'HIGH' region" evidence="9">
    <location>
        <begin position="29"/>
        <end position="39"/>
    </location>
</feature>
<evidence type="ECO:0000256" key="9">
    <source>
        <dbReference type="HAMAP-Rule" id="MF_00041"/>
    </source>
</evidence>
<feature type="binding site" evidence="9">
    <location>
        <position position="280"/>
    </location>
    <ligand>
        <name>ATP</name>
        <dbReference type="ChEBI" id="CHEBI:30616"/>
    </ligand>
</feature>
<comment type="catalytic activity">
    <reaction evidence="9">
        <text>tRNA(Cys) + L-cysteine + ATP = L-cysteinyl-tRNA(Cys) + AMP + diphosphate</text>
        <dbReference type="Rhea" id="RHEA:17773"/>
        <dbReference type="Rhea" id="RHEA-COMP:9661"/>
        <dbReference type="Rhea" id="RHEA-COMP:9679"/>
        <dbReference type="ChEBI" id="CHEBI:30616"/>
        <dbReference type="ChEBI" id="CHEBI:33019"/>
        <dbReference type="ChEBI" id="CHEBI:35235"/>
        <dbReference type="ChEBI" id="CHEBI:78442"/>
        <dbReference type="ChEBI" id="CHEBI:78517"/>
        <dbReference type="ChEBI" id="CHEBI:456215"/>
        <dbReference type="EC" id="6.1.1.16"/>
    </reaction>
</comment>
<keyword evidence="8 9" id="KW-0030">Aminoacyl-tRNA synthetase</keyword>
<comment type="subunit">
    <text evidence="1 9">Monomer.</text>
</comment>
<reference evidence="13 14" key="1">
    <citation type="journal article" date="2016" name="Nat. Commun.">
        <title>Thousands of microbial genomes shed light on interconnected biogeochemical processes in an aquifer system.</title>
        <authorList>
            <person name="Anantharaman K."/>
            <person name="Brown C.T."/>
            <person name="Hug L.A."/>
            <person name="Sharon I."/>
            <person name="Castelle C.J."/>
            <person name="Probst A.J."/>
            <person name="Thomas B.C."/>
            <person name="Singh A."/>
            <person name="Wilkins M.J."/>
            <person name="Karaoz U."/>
            <person name="Brodie E.L."/>
            <person name="Williams K.H."/>
            <person name="Hubbard S.S."/>
            <person name="Banfield J.F."/>
        </authorList>
    </citation>
    <scope>NUCLEOTIDE SEQUENCE [LARGE SCALE GENOMIC DNA]</scope>
</reference>
<dbReference type="InterPro" id="IPR032678">
    <property type="entry name" value="tRNA-synt_1_cat_dom"/>
</dbReference>
<evidence type="ECO:0000256" key="6">
    <source>
        <dbReference type="ARBA" id="ARBA00022840"/>
    </source>
</evidence>
<dbReference type="GO" id="GO:0004817">
    <property type="term" value="F:cysteine-tRNA ligase activity"/>
    <property type="evidence" value="ECO:0007669"/>
    <property type="project" value="UniProtKB-UniRule"/>
</dbReference>
<evidence type="ECO:0000256" key="7">
    <source>
        <dbReference type="ARBA" id="ARBA00022917"/>
    </source>
</evidence>
<dbReference type="InterPro" id="IPR015803">
    <property type="entry name" value="Cys-tRNA-ligase"/>
</dbReference>
<feature type="coiled-coil region" evidence="10">
    <location>
        <begin position="321"/>
        <end position="348"/>
    </location>
</feature>
<evidence type="ECO:0000256" key="10">
    <source>
        <dbReference type="SAM" id="Coils"/>
    </source>
</evidence>
<gene>
    <name evidence="9" type="primary">cysS</name>
    <name evidence="13" type="ORF">A2365_03670</name>
</gene>
<feature type="short sequence motif" description="'KMSKS' region" evidence="9">
    <location>
        <begin position="277"/>
        <end position="281"/>
    </location>
</feature>
<evidence type="ECO:0000256" key="4">
    <source>
        <dbReference type="ARBA" id="ARBA00022741"/>
    </source>
</evidence>
<keyword evidence="4 9" id="KW-0547">Nucleotide-binding</keyword>
<dbReference type="GO" id="GO:0005524">
    <property type="term" value="F:ATP binding"/>
    <property type="evidence" value="ECO:0007669"/>
    <property type="project" value="UniProtKB-UniRule"/>
</dbReference>
<feature type="binding site" evidence="9">
    <location>
        <position position="249"/>
    </location>
    <ligand>
        <name>Zn(2+)</name>
        <dbReference type="ChEBI" id="CHEBI:29105"/>
    </ligand>
</feature>
<keyword evidence="6 9" id="KW-0067">ATP-binding</keyword>
<dbReference type="EC" id="6.1.1.16" evidence="9"/>
<dbReference type="HAMAP" id="MF_00041">
    <property type="entry name" value="Cys_tRNA_synth"/>
    <property type="match status" value="1"/>
</dbReference>
<dbReference type="Proteomes" id="UP000177740">
    <property type="component" value="Unassembled WGS sequence"/>
</dbReference>
<feature type="binding site" evidence="9">
    <location>
        <position position="245"/>
    </location>
    <ligand>
        <name>Zn(2+)</name>
        <dbReference type="ChEBI" id="CHEBI:29105"/>
    </ligand>
</feature>
<comment type="similarity">
    <text evidence="9">Belongs to the class-I aminoacyl-tRNA synthetase family.</text>
</comment>
<evidence type="ECO:0000256" key="5">
    <source>
        <dbReference type="ARBA" id="ARBA00022833"/>
    </source>
</evidence>
<evidence type="ECO:0000256" key="3">
    <source>
        <dbReference type="ARBA" id="ARBA00022723"/>
    </source>
</evidence>
<keyword evidence="5 9" id="KW-0862">Zinc</keyword>
<dbReference type="CDD" id="cd00672">
    <property type="entry name" value="CysRS_core"/>
    <property type="match status" value="1"/>
</dbReference>
<keyword evidence="9" id="KW-0963">Cytoplasm</keyword>
<name>A0A1G2EPZ5_9BACT</name>
<dbReference type="AlphaFoldDB" id="A0A1G2EPZ5"/>
<evidence type="ECO:0000313" key="13">
    <source>
        <dbReference type="EMBL" id="OGZ27839.1"/>
    </source>
</evidence>
<dbReference type="GO" id="GO:0008270">
    <property type="term" value="F:zinc ion binding"/>
    <property type="evidence" value="ECO:0007669"/>
    <property type="project" value="UniProtKB-UniRule"/>
</dbReference>
<dbReference type="Pfam" id="PF01406">
    <property type="entry name" value="tRNA-synt_1e"/>
    <property type="match status" value="1"/>
</dbReference>
<comment type="subcellular location">
    <subcellularLocation>
        <location evidence="9">Cytoplasm</location>
    </subcellularLocation>
</comment>
<dbReference type="PANTHER" id="PTHR10890">
    <property type="entry name" value="CYSTEINYL-TRNA SYNTHETASE"/>
    <property type="match status" value="1"/>
</dbReference>
<dbReference type="PRINTS" id="PR00983">
    <property type="entry name" value="TRNASYNTHCYS"/>
</dbReference>
<dbReference type="Gene3D" id="1.20.120.640">
    <property type="entry name" value="Anticodon-binding domain of a subclass of class I aminoacyl-tRNA synthetases"/>
    <property type="match status" value="1"/>
</dbReference>
<evidence type="ECO:0000256" key="8">
    <source>
        <dbReference type="ARBA" id="ARBA00023146"/>
    </source>
</evidence>
<feature type="binding site" evidence="9">
    <location>
        <position position="27"/>
    </location>
    <ligand>
        <name>Zn(2+)</name>
        <dbReference type="ChEBI" id="CHEBI:29105"/>
    </ligand>
</feature>
<proteinExistence type="inferred from homology"/>
<dbReference type="SUPFAM" id="SSF47323">
    <property type="entry name" value="Anticodon-binding domain of a subclass of class I aminoacyl-tRNA synthetases"/>
    <property type="match status" value="1"/>
</dbReference>
<dbReference type="GO" id="GO:0006423">
    <property type="term" value="P:cysteinyl-tRNA aminoacylation"/>
    <property type="evidence" value="ECO:0007669"/>
    <property type="project" value="UniProtKB-UniRule"/>
</dbReference>
<keyword evidence="10" id="KW-0175">Coiled coil</keyword>
<dbReference type="InterPro" id="IPR024909">
    <property type="entry name" value="Cys-tRNA/MSH_ligase"/>
</dbReference>
<dbReference type="InterPro" id="IPR014729">
    <property type="entry name" value="Rossmann-like_a/b/a_fold"/>
</dbReference>
<organism evidence="13 14">
    <name type="scientific">Candidatus Nealsonbacteria bacterium RIFOXYB1_FULL_40_15</name>
    <dbReference type="NCBI Taxonomy" id="1801677"/>
    <lineage>
        <taxon>Bacteria</taxon>
        <taxon>Candidatus Nealsoniibacteriota</taxon>
    </lineage>
</organism>
<keyword evidence="7 9" id="KW-0648">Protein biosynthesis</keyword>
<dbReference type="Gene3D" id="3.40.50.620">
    <property type="entry name" value="HUPs"/>
    <property type="match status" value="1"/>
</dbReference>
<dbReference type="STRING" id="1801677.A2365_03670"/>
<feature type="domain" description="Cysteinyl-tRNA ligase anticodon binding" evidence="12">
    <location>
        <begin position="398"/>
        <end position="442"/>
    </location>
</feature>
<comment type="caution">
    <text evidence="13">The sequence shown here is derived from an EMBL/GenBank/DDBJ whole genome shotgun (WGS) entry which is preliminary data.</text>
</comment>
<evidence type="ECO:0000259" key="12">
    <source>
        <dbReference type="Pfam" id="PF23493"/>
    </source>
</evidence>
<keyword evidence="3 9" id="KW-0479">Metal-binding</keyword>
<dbReference type="NCBIfam" id="TIGR00435">
    <property type="entry name" value="cysS"/>
    <property type="match status" value="1"/>
</dbReference>
<feature type="domain" description="tRNA synthetases class I catalytic" evidence="11">
    <location>
        <begin position="14"/>
        <end position="325"/>
    </location>
</feature>
<dbReference type="GO" id="GO:0005829">
    <property type="term" value="C:cytosol"/>
    <property type="evidence" value="ECO:0007669"/>
    <property type="project" value="TreeGrafter"/>
</dbReference>
<dbReference type="Pfam" id="PF23493">
    <property type="entry name" value="CysS_C"/>
    <property type="match status" value="1"/>
</dbReference>
<dbReference type="PANTHER" id="PTHR10890:SF3">
    <property type="entry name" value="CYSTEINE--TRNA LIGASE, CYTOPLASMIC"/>
    <property type="match status" value="1"/>
</dbReference>
<feature type="binding site" evidence="9">
    <location>
        <position position="220"/>
    </location>
    <ligand>
        <name>Zn(2+)</name>
        <dbReference type="ChEBI" id="CHEBI:29105"/>
    </ligand>
</feature>
<accession>A0A1G2EPZ5</accession>
<protein>
    <recommendedName>
        <fullName evidence="9">Cysteine--tRNA ligase</fullName>
        <ecNumber evidence="9">6.1.1.16</ecNumber>
    </recommendedName>
    <alternativeName>
        <fullName evidence="9">Cysteinyl-tRNA synthetase</fullName>
        <shortName evidence="9">CysRS</shortName>
    </alternativeName>
</protein>
<evidence type="ECO:0000259" key="11">
    <source>
        <dbReference type="Pfam" id="PF01406"/>
    </source>
</evidence>